<keyword evidence="1" id="KW-0472">Membrane</keyword>
<dbReference type="PANTHER" id="PTHR36480:SF10">
    <property type="entry name" value="LATE EMBRYOGENESIS ABUNDANT PROTEIN LEA-2 SUBGROUP DOMAIN-CONTAINING PROTEIN"/>
    <property type="match status" value="1"/>
</dbReference>
<accession>A0A8T0VD91</accession>
<keyword evidence="1" id="KW-0812">Transmembrane</keyword>
<evidence type="ECO:0000313" key="3">
    <source>
        <dbReference type="Proteomes" id="UP000823388"/>
    </source>
</evidence>
<evidence type="ECO:0000313" key="2">
    <source>
        <dbReference type="EMBL" id="KAG2634322.1"/>
    </source>
</evidence>
<dbReference type="PANTHER" id="PTHR36480">
    <property type="entry name" value="OS06G0118900 PROTEIN-RELATED"/>
    <property type="match status" value="1"/>
</dbReference>
<feature type="transmembrane region" description="Helical" evidence="1">
    <location>
        <begin position="21"/>
        <end position="44"/>
    </location>
</feature>
<gene>
    <name evidence="2" type="ORF">PVAP13_2NG198100</name>
</gene>
<dbReference type="Proteomes" id="UP000823388">
    <property type="component" value="Chromosome 2N"/>
</dbReference>
<organism evidence="2 3">
    <name type="scientific">Panicum virgatum</name>
    <name type="common">Blackwell switchgrass</name>
    <dbReference type="NCBI Taxonomy" id="38727"/>
    <lineage>
        <taxon>Eukaryota</taxon>
        <taxon>Viridiplantae</taxon>
        <taxon>Streptophyta</taxon>
        <taxon>Embryophyta</taxon>
        <taxon>Tracheophyta</taxon>
        <taxon>Spermatophyta</taxon>
        <taxon>Magnoliopsida</taxon>
        <taxon>Liliopsida</taxon>
        <taxon>Poales</taxon>
        <taxon>Poaceae</taxon>
        <taxon>PACMAD clade</taxon>
        <taxon>Panicoideae</taxon>
        <taxon>Panicodae</taxon>
        <taxon>Paniceae</taxon>
        <taxon>Panicinae</taxon>
        <taxon>Panicum</taxon>
        <taxon>Panicum sect. Hiantes</taxon>
    </lineage>
</organism>
<protein>
    <submittedName>
        <fullName evidence="2">Uncharacterized protein</fullName>
    </submittedName>
</protein>
<keyword evidence="3" id="KW-1185">Reference proteome</keyword>
<keyword evidence="1" id="KW-1133">Transmembrane helix</keyword>
<proteinExistence type="predicted"/>
<reference evidence="2" key="1">
    <citation type="submission" date="2020-05" db="EMBL/GenBank/DDBJ databases">
        <title>WGS assembly of Panicum virgatum.</title>
        <authorList>
            <person name="Lovell J.T."/>
            <person name="Jenkins J."/>
            <person name="Shu S."/>
            <person name="Juenger T.E."/>
            <person name="Schmutz J."/>
        </authorList>
    </citation>
    <scope>NUCLEOTIDE SEQUENCE</scope>
    <source>
        <strain evidence="2">AP13</strain>
    </source>
</reference>
<dbReference type="AlphaFoldDB" id="A0A8T0VD91"/>
<evidence type="ECO:0000256" key="1">
    <source>
        <dbReference type="SAM" id="Phobius"/>
    </source>
</evidence>
<comment type="caution">
    <text evidence="2">The sequence shown here is derived from an EMBL/GenBank/DDBJ whole genome shotgun (WGS) entry which is preliminary data.</text>
</comment>
<dbReference type="EMBL" id="CM029040">
    <property type="protein sequence ID" value="KAG2634322.1"/>
    <property type="molecule type" value="Genomic_DNA"/>
</dbReference>
<sequence>MAAVDDDDERTRFSWLAMARYMVASVVTVFAIVVIVLVISVGVFRTEDAIVSVVQGHVGTSPLWKRGNDFAQEVGFGVGSKQHASTKSPQPCRRRGASPYQGYADDFDGPPCSSINGFAGNPYRSRYRPRTTVTYLPVEYLSVGVILSVANPSGRVDIRCDNISVRFLDMPSGAEDFTAGMPGGLGWFYLEGFVVRRQSSHKVTRYIYVNDTNVLFYIARTYGGRSSFTGRVRVTMNISSNTMLTSTSPREVTHDCSPLDFSTYDANPGDDSVRCIQRDLQDQLYY</sequence>
<name>A0A8T0VD91_PANVG</name>